<dbReference type="SUPFAM" id="SSF56300">
    <property type="entry name" value="Metallo-dependent phosphatases"/>
    <property type="match status" value="1"/>
</dbReference>
<sequence length="345" mass="38553">MLSSRTIEFWSWRLFAVALVVSLGVSWWDYPQRWHTPGYWLRNLIMYWLYWSPRLAGVFMLTGFVSRAWNTRGGRRLLAMLMSVGVMIGLWSSLVEPQQLQVRETVLTGLPEGAEPVRLAVISDVHWGLFFRDSQLQGLVDKLNTLEVDAVLVAGDWTHEPPLDLKTGLAPLASIRHPVYGVMGNHDVEAPGPPLTEALREALKANGVQMLEGRMVTWKGWELVGLDDQWGGSPGPQVAALWPNERGHDRPQPSRRIVLAHQPDTLALLPEQGAFLAIAGHTHGGQIWIPGLTPWWLRNTNSEQSWWNGLYSTRVGPVFVTPGVGTVGLPARLAVPPMIDVIELR</sequence>
<evidence type="ECO:0000313" key="4">
    <source>
        <dbReference type="EMBL" id="OAD42479.1"/>
    </source>
</evidence>
<dbReference type="PANTHER" id="PTHR31302">
    <property type="entry name" value="TRANSMEMBRANE PROTEIN WITH METALLOPHOSPHOESTERASE DOMAIN-RELATED"/>
    <property type="match status" value="1"/>
</dbReference>
<keyword evidence="5" id="KW-1185">Reference proteome</keyword>
<feature type="transmembrane region" description="Helical" evidence="1">
    <location>
        <begin position="77"/>
        <end position="94"/>
    </location>
</feature>
<dbReference type="AlphaFoldDB" id="A0A167IBT0"/>
<feature type="transmembrane region" description="Helical" evidence="1">
    <location>
        <begin position="48"/>
        <end position="65"/>
    </location>
</feature>
<reference evidence="4 5" key="1">
    <citation type="submission" date="2016-02" db="EMBL/GenBank/DDBJ databases">
        <title>Draft genome sequence of Hydrogenophaga sp. LPB0072.</title>
        <authorList>
            <person name="Shin S.-K."/>
            <person name="Yi H."/>
        </authorList>
    </citation>
    <scope>NUCLEOTIDE SEQUENCE [LARGE SCALE GENOMIC DNA]</scope>
    <source>
        <strain evidence="4 5">LPB0072</strain>
    </source>
</reference>
<evidence type="ECO:0000256" key="1">
    <source>
        <dbReference type="SAM" id="Phobius"/>
    </source>
</evidence>
<gene>
    <name evidence="3" type="ORF">LPB072_05715</name>
    <name evidence="4" type="ORF">LPB72_08295</name>
</gene>
<dbReference type="STRING" id="1763535.LPB072_05715"/>
<dbReference type="InterPro" id="IPR051158">
    <property type="entry name" value="Metallophosphoesterase_sf"/>
</dbReference>
<keyword evidence="1" id="KW-0472">Membrane</keyword>
<organism evidence="3 6">
    <name type="scientific">Hydrogenophaga crassostreae</name>
    <dbReference type="NCBI Taxonomy" id="1763535"/>
    <lineage>
        <taxon>Bacteria</taxon>
        <taxon>Pseudomonadati</taxon>
        <taxon>Pseudomonadota</taxon>
        <taxon>Betaproteobacteria</taxon>
        <taxon>Burkholderiales</taxon>
        <taxon>Comamonadaceae</taxon>
        <taxon>Hydrogenophaga</taxon>
    </lineage>
</organism>
<keyword evidence="1" id="KW-1133">Transmembrane helix</keyword>
<dbReference type="Proteomes" id="UP000185657">
    <property type="component" value="Unassembled WGS sequence"/>
</dbReference>
<dbReference type="GO" id="GO:0016787">
    <property type="term" value="F:hydrolase activity"/>
    <property type="evidence" value="ECO:0007669"/>
    <property type="project" value="InterPro"/>
</dbReference>
<proteinExistence type="predicted"/>
<dbReference type="EMBL" id="LVWD01000008">
    <property type="protein sequence ID" value="OAD42479.1"/>
    <property type="molecule type" value="Genomic_DNA"/>
</dbReference>
<name>A0A167IBT0_9BURK</name>
<dbReference type="KEGG" id="hyl:LPB072_05715"/>
<dbReference type="InterPro" id="IPR029052">
    <property type="entry name" value="Metallo-depent_PP-like"/>
</dbReference>
<accession>A0A167IBT0</accession>
<feature type="transmembrane region" description="Helical" evidence="1">
    <location>
        <begin position="12"/>
        <end position="28"/>
    </location>
</feature>
<reference evidence="3 6" key="2">
    <citation type="submission" date="2016-10" db="EMBL/GenBank/DDBJ databases">
        <title>Hydorgenophaga sp. LPB0072 isolated from gastropod.</title>
        <authorList>
            <person name="Kim E."/>
            <person name="Yi H."/>
        </authorList>
    </citation>
    <scope>NUCLEOTIDE SEQUENCE [LARGE SCALE GENOMIC DNA]</scope>
    <source>
        <strain evidence="3 6">LPB0072</strain>
    </source>
</reference>
<dbReference type="PANTHER" id="PTHR31302:SF0">
    <property type="entry name" value="TRANSMEMBRANE PROTEIN WITH METALLOPHOSPHOESTERASE DOMAIN"/>
    <property type="match status" value="1"/>
</dbReference>
<protein>
    <recommendedName>
        <fullName evidence="2">Calcineurin-like phosphoesterase domain-containing protein</fullName>
    </recommendedName>
</protein>
<dbReference type="InterPro" id="IPR004843">
    <property type="entry name" value="Calcineurin-like_PHP"/>
</dbReference>
<feature type="domain" description="Calcineurin-like phosphoesterase" evidence="2">
    <location>
        <begin position="118"/>
        <end position="284"/>
    </location>
</feature>
<evidence type="ECO:0000313" key="3">
    <source>
        <dbReference type="EMBL" id="AOW12428.1"/>
    </source>
</evidence>
<dbReference type="Pfam" id="PF00149">
    <property type="entry name" value="Metallophos"/>
    <property type="match status" value="1"/>
</dbReference>
<keyword evidence="1" id="KW-0812">Transmembrane</keyword>
<evidence type="ECO:0000259" key="2">
    <source>
        <dbReference type="Pfam" id="PF00149"/>
    </source>
</evidence>
<evidence type="ECO:0000313" key="5">
    <source>
        <dbReference type="Proteomes" id="UP000185657"/>
    </source>
</evidence>
<dbReference type="Gene3D" id="3.60.21.10">
    <property type="match status" value="1"/>
</dbReference>
<evidence type="ECO:0000313" key="6">
    <source>
        <dbReference type="Proteomes" id="UP000185680"/>
    </source>
</evidence>
<dbReference type="RefSeq" id="WP_066088668.1">
    <property type="nucleotide sequence ID" value="NZ_LVWD01000008.1"/>
</dbReference>
<dbReference type="Proteomes" id="UP000185680">
    <property type="component" value="Chromosome"/>
</dbReference>
<dbReference type="EMBL" id="CP017476">
    <property type="protein sequence ID" value="AOW12428.1"/>
    <property type="molecule type" value="Genomic_DNA"/>
</dbReference>